<reference evidence="8 9" key="1">
    <citation type="submission" date="2019-03" db="EMBL/GenBank/DDBJ databases">
        <title>First draft genome of Liparis tanakae, snailfish: a comprehensive survey of snailfish specific genes.</title>
        <authorList>
            <person name="Kim W."/>
            <person name="Song I."/>
            <person name="Jeong J.-H."/>
            <person name="Kim D."/>
            <person name="Kim S."/>
            <person name="Ryu S."/>
            <person name="Song J.Y."/>
            <person name="Lee S.K."/>
        </authorList>
    </citation>
    <scope>NUCLEOTIDE SEQUENCE [LARGE SCALE GENOMIC DNA]</scope>
    <source>
        <tissue evidence="8">Muscle</tissue>
    </source>
</reference>
<dbReference type="GO" id="GO:0051016">
    <property type="term" value="P:barbed-end actin filament capping"/>
    <property type="evidence" value="ECO:0007669"/>
    <property type="project" value="TreeGrafter"/>
</dbReference>
<keyword evidence="4" id="KW-0677">Repeat</keyword>
<dbReference type="SMART" id="SM00153">
    <property type="entry name" value="VHP"/>
    <property type="match status" value="1"/>
</dbReference>
<keyword evidence="9" id="KW-1185">Reference proteome</keyword>
<evidence type="ECO:0000256" key="2">
    <source>
        <dbReference type="ARBA" id="ARBA00004245"/>
    </source>
</evidence>
<dbReference type="InterPro" id="IPR003128">
    <property type="entry name" value="Villin_headpiece"/>
</dbReference>
<dbReference type="PANTHER" id="PTHR11977:SF87">
    <property type="entry name" value="SUPERVILLIN ISOFORM X1"/>
    <property type="match status" value="1"/>
</dbReference>
<dbReference type="Pfam" id="PF02209">
    <property type="entry name" value="VHP"/>
    <property type="match status" value="1"/>
</dbReference>
<name>A0A4Z2ETS8_9TELE</name>
<dbReference type="GO" id="GO:0005737">
    <property type="term" value="C:cytoplasm"/>
    <property type="evidence" value="ECO:0007669"/>
    <property type="project" value="TreeGrafter"/>
</dbReference>
<keyword evidence="3" id="KW-0963">Cytoplasm</keyword>
<dbReference type="FunFam" id="1.10.950.10:FF:000003">
    <property type="entry name" value="supervillin isoform X2"/>
    <property type="match status" value="1"/>
</dbReference>
<keyword evidence="5" id="KW-0472">Membrane</keyword>
<dbReference type="AlphaFoldDB" id="A0A4Z2ETS8"/>
<dbReference type="OrthoDB" id="8890161at2759"/>
<accession>A0A4Z2ETS8</accession>
<comment type="caution">
    <text evidence="8">The sequence shown here is derived from an EMBL/GenBank/DDBJ whole genome shotgun (WGS) entry which is preliminary data.</text>
</comment>
<evidence type="ECO:0000256" key="1">
    <source>
        <dbReference type="ARBA" id="ARBA00004170"/>
    </source>
</evidence>
<comment type="subcellular location">
    <subcellularLocation>
        <location evidence="2">Cytoplasm</location>
        <location evidence="2">Cytoskeleton</location>
    </subcellularLocation>
    <subcellularLocation>
        <location evidence="1">Membrane</location>
        <topology evidence="1">Peripheral membrane protein</topology>
    </subcellularLocation>
</comment>
<dbReference type="GO" id="GO:0051014">
    <property type="term" value="P:actin filament severing"/>
    <property type="evidence" value="ECO:0007669"/>
    <property type="project" value="TreeGrafter"/>
</dbReference>
<evidence type="ECO:0000313" key="9">
    <source>
        <dbReference type="Proteomes" id="UP000314294"/>
    </source>
</evidence>
<dbReference type="GO" id="GO:0015629">
    <property type="term" value="C:actin cytoskeleton"/>
    <property type="evidence" value="ECO:0007669"/>
    <property type="project" value="TreeGrafter"/>
</dbReference>
<sequence>MEVYLWQGRQPDDEQCTGSAQMRWNSERKCAMETVLQYCKEKNPRRPPPAYLILAGCEPLTFTNIFPYWERDASIPKAERNKVMLVKEALTQLSQLQYSIEELTGKPLPEGVDPLRLEDYLSDPDFKILLEMSRVEFNALPNWKQKNLKKSKGLF</sequence>
<dbReference type="GO" id="GO:0016020">
    <property type="term" value="C:membrane"/>
    <property type="evidence" value="ECO:0007669"/>
    <property type="project" value="UniProtKB-SubCell"/>
</dbReference>
<dbReference type="InterPro" id="IPR029006">
    <property type="entry name" value="ADF-H/Gelsolin-like_dom_sf"/>
</dbReference>
<dbReference type="GO" id="GO:0051015">
    <property type="term" value="F:actin filament binding"/>
    <property type="evidence" value="ECO:0007669"/>
    <property type="project" value="InterPro"/>
</dbReference>
<feature type="domain" description="HP" evidence="7">
    <location>
        <begin position="92"/>
        <end position="155"/>
    </location>
</feature>
<dbReference type="SUPFAM" id="SSF55753">
    <property type="entry name" value="Actin depolymerizing proteins"/>
    <property type="match status" value="1"/>
</dbReference>
<evidence type="ECO:0000313" key="8">
    <source>
        <dbReference type="EMBL" id="TNN32199.1"/>
    </source>
</evidence>
<evidence type="ECO:0000256" key="3">
    <source>
        <dbReference type="ARBA" id="ARBA00022490"/>
    </source>
</evidence>
<dbReference type="GO" id="GO:0008154">
    <property type="term" value="P:actin polymerization or depolymerization"/>
    <property type="evidence" value="ECO:0007669"/>
    <property type="project" value="TreeGrafter"/>
</dbReference>
<evidence type="ECO:0000256" key="4">
    <source>
        <dbReference type="ARBA" id="ARBA00022737"/>
    </source>
</evidence>
<evidence type="ECO:0000256" key="5">
    <source>
        <dbReference type="ARBA" id="ARBA00023136"/>
    </source>
</evidence>
<dbReference type="SUPFAM" id="SSF47050">
    <property type="entry name" value="VHP, Villin headpiece domain"/>
    <property type="match status" value="1"/>
</dbReference>
<dbReference type="InterPro" id="IPR036886">
    <property type="entry name" value="Villin_headpiece_dom_sf"/>
</dbReference>
<dbReference type="Gene3D" id="1.10.950.10">
    <property type="entry name" value="Villin headpiece domain"/>
    <property type="match status" value="1"/>
</dbReference>
<dbReference type="GO" id="GO:0005546">
    <property type="term" value="F:phosphatidylinositol-4,5-bisphosphate binding"/>
    <property type="evidence" value="ECO:0007669"/>
    <property type="project" value="TreeGrafter"/>
</dbReference>
<evidence type="ECO:0000256" key="6">
    <source>
        <dbReference type="ARBA" id="ARBA00023212"/>
    </source>
</evidence>
<keyword evidence="6" id="KW-0206">Cytoskeleton</keyword>
<proteinExistence type="predicted"/>
<dbReference type="InterPro" id="IPR007122">
    <property type="entry name" value="Villin/Gelsolin"/>
</dbReference>
<organism evidence="8 9">
    <name type="scientific">Liparis tanakae</name>
    <name type="common">Tanaka's snailfish</name>
    <dbReference type="NCBI Taxonomy" id="230148"/>
    <lineage>
        <taxon>Eukaryota</taxon>
        <taxon>Metazoa</taxon>
        <taxon>Chordata</taxon>
        <taxon>Craniata</taxon>
        <taxon>Vertebrata</taxon>
        <taxon>Euteleostomi</taxon>
        <taxon>Actinopterygii</taxon>
        <taxon>Neopterygii</taxon>
        <taxon>Teleostei</taxon>
        <taxon>Neoteleostei</taxon>
        <taxon>Acanthomorphata</taxon>
        <taxon>Eupercaria</taxon>
        <taxon>Perciformes</taxon>
        <taxon>Cottioidei</taxon>
        <taxon>Cottales</taxon>
        <taxon>Liparidae</taxon>
        <taxon>Liparis</taxon>
    </lineage>
</organism>
<dbReference type="PANTHER" id="PTHR11977">
    <property type="entry name" value="VILLIN"/>
    <property type="match status" value="1"/>
</dbReference>
<dbReference type="Gene3D" id="3.40.20.10">
    <property type="entry name" value="Severin"/>
    <property type="match status" value="1"/>
</dbReference>
<dbReference type="PROSITE" id="PS51089">
    <property type="entry name" value="HP"/>
    <property type="match status" value="1"/>
</dbReference>
<dbReference type="EMBL" id="SRLO01002849">
    <property type="protein sequence ID" value="TNN32199.1"/>
    <property type="molecule type" value="Genomic_DNA"/>
</dbReference>
<protein>
    <submittedName>
        <fullName evidence="8">Supervillin</fullName>
    </submittedName>
</protein>
<gene>
    <name evidence="8" type="primary">Svil_1</name>
    <name evidence="8" type="ORF">EYF80_057642</name>
</gene>
<dbReference type="Proteomes" id="UP000314294">
    <property type="component" value="Unassembled WGS sequence"/>
</dbReference>
<evidence type="ECO:0000259" key="7">
    <source>
        <dbReference type="PROSITE" id="PS51089"/>
    </source>
</evidence>